<name>A0ABR4BNY7_9LECA</name>
<dbReference type="SUPFAM" id="SSF51905">
    <property type="entry name" value="FAD/NAD(P)-binding domain"/>
    <property type="match status" value="2"/>
</dbReference>
<evidence type="ECO:0000313" key="8">
    <source>
        <dbReference type="Proteomes" id="UP001590951"/>
    </source>
</evidence>
<dbReference type="InterPro" id="IPR036188">
    <property type="entry name" value="FAD/NAD-bd_sf"/>
</dbReference>
<dbReference type="InterPro" id="IPR050346">
    <property type="entry name" value="FMO-like"/>
</dbReference>
<keyword evidence="2" id="KW-0285">Flavoprotein</keyword>
<evidence type="ECO:0000256" key="6">
    <source>
        <dbReference type="SAM" id="MobiDB-lite"/>
    </source>
</evidence>
<evidence type="ECO:0000256" key="5">
    <source>
        <dbReference type="ARBA" id="ARBA00023002"/>
    </source>
</evidence>
<feature type="region of interest" description="Disordered" evidence="6">
    <location>
        <begin position="50"/>
        <end position="82"/>
    </location>
</feature>
<dbReference type="Pfam" id="PF00743">
    <property type="entry name" value="FMO-like"/>
    <property type="match status" value="1"/>
</dbReference>
<evidence type="ECO:0000256" key="2">
    <source>
        <dbReference type="ARBA" id="ARBA00022630"/>
    </source>
</evidence>
<evidence type="ECO:0008006" key="9">
    <source>
        <dbReference type="Google" id="ProtNLM"/>
    </source>
</evidence>
<dbReference type="PANTHER" id="PTHR23023">
    <property type="entry name" value="DIMETHYLANILINE MONOOXYGENASE"/>
    <property type="match status" value="1"/>
</dbReference>
<accession>A0ABR4BNY7</accession>
<dbReference type="InterPro" id="IPR020946">
    <property type="entry name" value="Flavin_mOase-like"/>
</dbReference>
<organism evidence="7 8">
    <name type="scientific">Lepraria finkii</name>
    <dbReference type="NCBI Taxonomy" id="1340010"/>
    <lineage>
        <taxon>Eukaryota</taxon>
        <taxon>Fungi</taxon>
        <taxon>Dikarya</taxon>
        <taxon>Ascomycota</taxon>
        <taxon>Pezizomycotina</taxon>
        <taxon>Lecanoromycetes</taxon>
        <taxon>OSLEUM clade</taxon>
        <taxon>Lecanoromycetidae</taxon>
        <taxon>Lecanorales</taxon>
        <taxon>Lecanorineae</taxon>
        <taxon>Stereocaulaceae</taxon>
        <taxon>Lepraria</taxon>
    </lineage>
</organism>
<evidence type="ECO:0000256" key="4">
    <source>
        <dbReference type="ARBA" id="ARBA00022857"/>
    </source>
</evidence>
<keyword evidence="4" id="KW-0521">NADP</keyword>
<evidence type="ECO:0000313" key="7">
    <source>
        <dbReference type="EMBL" id="KAL2058531.1"/>
    </source>
</evidence>
<dbReference type="Proteomes" id="UP001590951">
    <property type="component" value="Unassembled WGS sequence"/>
</dbReference>
<keyword evidence="5" id="KW-0560">Oxidoreductase</keyword>
<evidence type="ECO:0000256" key="1">
    <source>
        <dbReference type="ARBA" id="ARBA00009183"/>
    </source>
</evidence>
<comment type="caution">
    <text evidence="7">The sequence shown here is derived from an EMBL/GenBank/DDBJ whole genome shotgun (WGS) entry which is preliminary data.</text>
</comment>
<dbReference type="Gene3D" id="3.50.50.60">
    <property type="entry name" value="FAD/NAD(P)-binding domain"/>
    <property type="match status" value="2"/>
</dbReference>
<reference evidence="7 8" key="1">
    <citation type="submission" date="2024-09" db="EMBL/GenBank/DDBJ databases">
        <title>Rethinking Asexuality: The Enigmatic Case of Functional Sexual Genes in Lepraria (Stereocaulaceae).</title>
        <authorList>
            <person name="Doellman M."/>
            <person name="Sun Y."/>
            <person name="Barcenas-Pena A."/>
            <person name="Lumbsch H.T."/>
            <person name="Grewe F."/>
        </authorList>
    </citation>
    <scope>NUCLEOTIDE SEQUENCE [LARGE SCALE GENOMIC DNA]</scope>
    <source>
        <strain evidence="7 8">Grewe 0041</strain>
    </source>
</reference>
<sequence length="482" mass="54696">MRVAIVGAGISGVVAGAHLGLAGLDATVFERNDAAGGVWFYDARLPLEPSYPANRPSEGDSVPRRRNMQRKTSQNGLREDRVTEQLQHAPPGPCYEGLSNNVSTRLLELRLNSWKAGTADFVNHRTLNEYIQETSRKTKVHERTVYNTRVEKISKKESFWQIQTSTISKDERLDQRIERSWEFDAVVIASGHYHACRIPEIPGLAKWKVHWPHRIQHSKSYRNPRSFRGQNVLLVGSGVSSTDIARELGPEAEEIYQVSRGGAFDLPASLLPPNATRIGEIASFENLAVEADSLKDDSKYIPWRIFLRDGRELAKIHRIILCTGYHISLPFLKQYHSDDTPVYEANDTVLVTDGTQVHNLHKDIFYIPDPTLIFIGIPYYTATFTLFEFQAMAAAAVLSNQAFLPFREVMRTEYQERVRKKGVGKSFHSLKDKEVEYVDELVGWINGDRATVGAKPLEGHTQAWHIANADRLQKRRQMFEKT</sequence>
<keyword evidence="3" id="KW-0274">FAD</keyword>
<dbReference type="PIRSF" id="PIRSF000332">
    <property type="entry name" value="FMO"/>
    <property type="match status" value="1"/>
</dbReference>
<proteinExistence type="inferred from homology"/>
<evidence type="ECO:0000256" key="3">
    <source>
        <dbReference type="ARBA" id="ARBA00022827"/>
    </source>
</evidence>
<keyword evidence="8" id="KW-1185">Reference proteome</keyword>
<gene>
    <name evidence="7" type="ORF">ABVK25_001259</name>
</gene>
<dbReference type="PRINTS" id="PR00419">
    <property type="entry name" value="ADXRDTASE"/>
</dbReference>
<dbReference type="Pfam" id="PF13450">
    <property type="entry name" value="NAD_binding_8"/>
    <property type="match status" value="1"/>
</dbReference>
<dbReference type="EMBL" id="JBHFEH010000002">
    <property type="protein sequence ID" value="KAL2058531.1"/>
    <property type="molecule type" value="Genomic_DNA"/>
</dbReference>
<comment type="similarity">
    <text evidence="1">Belongs to the FMO family.</text>
</comment>
<dbReference type="InterPro" id="IPR000960">
    <property type="entry name" value="Flavin_mOase"/>
</dbReference>
<protein>
    <recommendedName>
        <fullName evidence="9">Flavin-containing monooxygenase</fullName>
    </recommendedName>
</protein>